<protein>
    <recommendedName>
        <fullName evidence="9">Lipoprotein signal peptidase</fullName>
        <ecNumber evidence="9">3.4.23.36</ecNumber>
    </recommendedName>
    <alternativeName>
        <fullName evidence="9">Prolipoprotein signal peptidase</fullName>
    </alternativeName>
    <alternativeName>
        <fullName evidence="9">Signal peptidase II</fullName>
        <shortName evidence="9">SPase II</shortName>
    </alternativeName>
</protein>
<comment type="similarity">
    <text evidence="1 9 10">Belongs to the peptidase A8 family.</text>
</comment>
<dbReference type="HAMAP" id="MF_00161">
    <property type="entry name" value="LspA"/>
    <property type="match status" value="1"/>
</dbReference>
<evidence type="ECO:0000256" key="6">
    <source>
        <dbReference type="ARBA" id="ARBA00022801"/>
    </source>
</evidence>
<dbReference type="RefSeq" id="WP_163770365.1">
    <property type="nucleotide sequence ID" value="NZ_JAAGXA010000001.1"/>
</dbReference>
<evidence type="ECO:0000313" key="12">
    <source>
        <dbReference type="EMBL" id="NEN77028.1"/>
    </source>
</evidence>
<comment type="caution">
    <text evidence="12">The sequence shown here is derived from an EMBL/GenBank/DDBJ whole genome shotgun (WGS) entry which is preliminary data.</text>
</comment>
<dbReference type="InterPro" id="IPR001872">
    <property type="entry name" value="Peptidase_A8"/>
</dbReference>
<comment type="subcellular location">
    <subcellularLocation>
        <location evidence="9">Cell membrane</location>
        <topology evidence="9">Multi-pass membrane protein</topology>
    </subcellularLocation>
</comment>
<comment type="catalytic activity">
    <reaction evidence="9">
        <text>Release of signal peptides from bacterial membrane prolipoproteins. Hydrolyzes -Xaa-Yaa-Zaa-|-(S,diacylglyceryl)Cys-, in which Xaa is hydrophobic (preferably Leu), and Yaa (Ala or Ser) and Zaa (Gly or Ala) have small, neutral side chains.</text>
        <dbReference type="EC" id="3.4.23.36"/>
    </reaction>
</comment>
<evidence type="ECO:0000256" key="9">
    <source>
        <dbReference type="HAMAP-Rule" id="MF_00161"/>
    </source>
</evidence>
<accession>A0A6P0HE41</accession>
<feature type="active site" evidence="9">
    <location>
        <position position="172"/>
    </location>
</feature>
<evidence type="ECO:0000256" key="1">
    <source>
        <dbReference type="ARBA" id="ARBA00006139"/>
    </source>
</evidence>
<feature type="transmembrane region" description="Helical" evidence="9">
    <location>
        <begin position="38"/>
        <end position="56"/>
    </location>
</feature>
<evidence type="ECO:0000313" key="13">
    <source>
        <dbReference type="Proteomes" id="UP000468687"/>
    </source>
</evidence>
<feature type="transmembrane region" description="Helical" evidence="9">
    <location>
        <begin position="125"/>
        <end position="146"/>
    </location>
</feature>
<keyword evidence="4 9" id="KW-0812">Transmembrane</keyword>
<evidence type="ECO:0000256" key="10">
    <source>
        <dbReference type="RuleBase" id="RU004181"/>
    </source>
</evidence>
<proteinExistence type="inferred from homology"/>
<keyword evidence="13" id="KW-1185">Reference proteome</keyword>
<evidence type="ECO:0000256" key="3">
    <source>
        <dbReference type="ARBA" id="ARBA00022670"/>
    </source>
</evidence>
<dbReference type="Pfam" id="PF01252">
    <property type="entry name" value="Peptidase_A8"/>
    <property type="match status" value="1"/>
</dbReference>
<evidence type="ECO:0000256" key="5">
    <source>
        <dbReference type="ARBA" id="ARBA00022750"/>
    </source>
</evidence>
<evidence type="ECO:0000256" key="2">
    <source>
        <dbReference type="ARBA" id="ARBA00022475"/>
    </source>
</evidence>
<dbReference type="GO" id="GO:0005886">
    <property type="term" value="C:plasma membrane"/>
    <property type="evidence" value="ECO:0007669"/>
    <property type="project" value="UniProtKB-SubCell"/>
</dbReference>
<dbReference type="PRINTS" id="PR00781">
    <property type="entry name" value="LIPOSIGPTASE"/>
</dbReference>
<gene>
    <name evidence="9" type="primary">lspA</name>
    <name evidence="12" type="ORF">G3T38_01930</name>
</gene>
<keyword evidence="6 9" id="KW-0378">Hydrolase</keyword>
<evidence type="ECO:0000256" key="11">
    <source>
        <dbReference type="SAM" id="MobiDB-lite"/>
    </source>
</evidence>
<dbReference type="GO" id="GO:0006508">
    <property type="term" value="P:proteolysis"/>
    <property type="evidence" value="ECO:0007669"/>
    <property type="project" value="UniProtKB-KW"/>
</dbReference>
<organism evidence="12 13">
    <name type="scientific">Nocardioides zeae</name>
    <dbReference type="NCBI Taxonomy" id="1457234"/>
    <lineage>
        <taxon>Bacteria</taxon>
        <taxon>Bacillati</taxon>
        <taxon>Actinomycetota</taxon>
        <taxon>Actinomycetes</taxon>
        <taxon>Propionibacteriales</taxon>
        <taxon>Nocardioidaceae</taxon>
        <taxon>Nocardioides</taxon>
    </lineage>
</organism>
<feature type="active site" evidence="9">
    <location>
        <position position="158"/>
    </location>
</feature>
<dbReference type="EC" id="3.4.23.36" evidence="9"/>
<name>A0A6P0HE41_9ACTN</name>
<feature type="region of interest" description="Disordered" evidence="11">
    <location>
        <begin position="1"/>
        <end position="31"/>
    </location>
</feature>
<dbReference type="PANTHER" id="PTHR33695">
    <property type="entry name" value="LIPOPROTEIN SIGNAL PEPTIDASE"/>
    <property type="match status" value="1"/>
</dbReference>
<keyword evidence="5 9" id="KW-0064">Aspartyl protease</keyword>
<evidence type="ECO:0000256" key="7">
    <source>
        <dbReference type="ARBA" id="ARBA00022989"/>
    </source>
</evidence>
<evidence type="ECO:0000256" key="8">
    <source>
        <dbReference type="ARBA" id="ARBA00023136"/>
    </source>
</evidence>
<keyword evidence="8 9" id="KW-0472">Membrane</keyword>
<comment type="function">
    <text evidence="9">This protein specifically catalyzes the removal of signal peptides from prolipoproteins.</text>
</comment>
<dbReference type="UniPathway" id="UPA00665"/>
<feature type="transmembrane region" description="Helical" evidence="9">
    <location>
        <begin position="166"/>
        <end position="187"/>
    </location>
</feature>
<dbReference type="AlphaFoldDB" id="A0A6P0HE41"/>
<feature type="transmembrane region" description="Helical" evidence="9">
    <location>
        <begin position="99"/>
        <end position="118"/>
    </location>
</feature>
<feature type="compositionally biased region" description="Polar residues" evidence="11">
    <location>
        <begin position="1"/>
        <end position="13"/>
    </location>
</feature>
<comment type="pathway">
    <text evidence="9">Protein modification; lipoprotein biosynthesis (signal peptide cleavage).</text>
</comment>
<dbReference type="EMBL" id="JAAGXA010000001">
    <property type="protein sequence ID" value="NEN77028.1"/>
    <property type="molecule type" value="Genomic_DNA"/>
</dbReference>
<sequence>MQAARGTSLSSGSGDHESRPGPDDTSSGGAVRRSRRRVWPVFAVVAFAAYLLDLTTKQLALTHLQEADGSRPRVDLVGDLLGLQLAFNPGAAFSMGEDFTVVISCVAIVATVVVLVVSARLRSPLWAVALGILLAGITGNLTDRLFRDPAPFHGHVVDMIELPNFPIFNVADMCINVAAVLIVVQAFRGVRVDGSRIEETEKGAPDEADEAVERDA</sequence>
<keyword evidence="2 9" id="KW-1003">Cell membrane</keyword>
<dbReference type="Proteomes" id="UP000468687">
    <property type="component" value="Unassembled WGS sequence"/>
</dbReference>
<keyword evidence="3 9" id="KW-0645">Protease</keyword>
<keyword evidence="7 9" id="KW-1133">Transmembrane helix</keyword>
<dbReference type="PANTHER" id="PTHR33695:SF1">
    <property type="entry name" value="LIPOPROTEIN SIGNAL PEPTIDASE"/>
    <property type="match status" value="1"/>
</dbReference>
<dbReference type="GO" id="GO:0004190">
    <property type="term" value="F:aspartic-type endopeptidase activity"/>
    <property type="evidence" value="ECO:0007669"/>
    <property type="project" value="UniProtKB-UniRule"/>
</dbReference>
<reference evidence="12 13" key="1">
    <citation type="journal article" date="2014" name="Int. J. Syst. Evol. Microbiol.">
        <title>Nocardioides zeae sp. nov., isolated from the stem of Zea mays.</title>
        <authorList>
            <person name="Glaeser S.P."/>
            <person name="McInroy J.A."/>
            <person name="Busse H.J."/>
            <person name="Kampfer P."/>
        </authorList>
    </citation>
    <scope>NUCLEOTIDE SEQUENCE [LARGE SCALE GENOMIC DNA]</scope>
    <source>
        <strain evidence="12 13">JCM 30728</strain>
    </source>
</reference>
<evidence type="ECO:0000256" key="4">
    <source>
        <dbReference type="ARBA" id="ARBA00022692"/>
    </source>
</evidence>